<feature type="transmembrane region" description="Helical" evidence="1">
    <location>
        <begin position="12"/>
        <end position="34"/>
    </location>
</feature>
<dbReference type="RefSeq" id="WP_141517506.1">
    <property type="nucleotide sequence ID" value="NZ_VICE01000039.1"/>
</dbReference>
<reference evidence="2 3" key="1">
    <citation type="submission" date="2019-06" db="EMBL/GenBank/DDBJ databases">
        <title>Lysobacter alkalisoli sp. nov. isolated from saline soil.</title>
        <authorList>
            <person name="Sun J.-Q."/>
            <person name="Xu L."/>
        </authorList>
    </citation>
    <scope>NUCLEOTIDE SEQUENCE [LARGE SCALE GENOMIC DNA]</scope>
    <source>
        <strain evidence="2 3">JCM 31130</strain>
    </source>
</reference>
<name>A0A508AJX0_9GAMM</name>
<evidence type="ECO:0000256" key="1">
    <source>
        <dbReference type="SAM" id="Phobius"/>
    </source>
</evidence>
<feature type="transmembrane region" description="Helical" evidence="1">
    <location>
        <begin position="54"/>
        <end position="77"/>
    </location>
</feature>
<evidence type="ECO:0000313" key="2">
    <source>
        <dbReference type="EMBL" id="TQD49747.1"/>
    </source>
</evidence>
<organism evidence="2 3">
    <name type="scientific">Marilutibacter aestuarii</name>
    <dbReference type="NCBI Taxonomy" id="1706195"/>
    <lineage>
        <taxon>Bacteria</taxon>
        <taxon>Pseudomonadati</taxon>
        <taxon>Pseudomonadota</taxon>
        <taxon>Gammaproteobacteria</taxon>
        <taxon>Lysobacterales</taxon>
        <taxon>Lysobacteraceae</taxon>
        <taxon>Marilutibacter</taxon>
    </lineage>
</organism>
<sequence length="130" mass="13852">MEGFTARPERIIGNIALASLLAGLPVGLMLSIWAGMQAWGRMPLPAWWREVGGGALMCAAVTFLAGLVLVGPSLWLLRRFGLGGPFFVHAIAVLASLAFMADQPRMGLAALALAVPASLVFWRYAYPPTD</sequence>
<keyword evidence="1" id="KW-0472">Membrane</keyword>
<accession>A0A508AJX0</accession>
<evidence type="ECO:0000313" key="3">
    <source>
        <dbReference type="Proteomes" id="UP000318212"/>
    </source>
</evidence>
<dbReference type="EMBL" id="VICE01000039">
    <property type="protein sequence ID" value="TQD49747.1"/>
    <property type="molecule type" value="Genomic_DNA"/>
</dbReference>
<keyword evidence="1" id="KW-0812">Transmembrane</keyword>
<comment type="caution">
    <text evidence="2">The sequence shown here is derived from an EMBL/GenBank/DDBJ whole genome shotgun (WGS) entry which is preliminary data.</text>
</comment>
<gene>
    <name evidence="2" type="ORF">FKV25_03985</name>
</gene>
<keyword evidence="1" id="KW-1133">Transmembrane helix</keyword>
<feature type="transmembrane region" description="Helical" evidence="1">
    <location>
        <begin position="107"/>
        <end position="126"/>
    </location>
</feature>
<protein>
    <submittedName>
        <fullName evidence="2">Uncharacterized protein</fullName>
    </submittedName>
</protein>
<dbReference type="Proteomes" id="UP000318212">
    <property type="component" value="Unassembled WGS sequence"/>
</dbReference>
<keyword evidence="3" id="KW-1185">Reference proteome</keyword>
<dbReference type="OrthoDB" id="7065955at2"/>
<feature type="transmembrane region" description="Helical" evidence="1">
    <location>
        <begin position="84"/>
        <end position="101"/>
    </location>
</feature>
<dbReference type="AlphaFoldDB" id="A0A508AJX0"/>
<proteinExistence type="predicted"/>